<dbReference type="InterPro" id="IPR008972">
    <property type="entry name" value="Cupredoxin"/>
</dbReference>
<gene>
    <name evidence="5" type="ORF">S58_69670</name>
</gene>
<evidence type="ECO:0000259" key="4">
    <source>
        <dbReference type="Pfam" id="PF00127"/>
    </source>
</evidence>
<dbReference type="Proteomes" id="UP000011841">
    <property type="component" value="Chromosome"/>
</dbReference>
<dbReference type="HOGENOM" id="CLU_084115_3_0_5"/>
<dbReference type="InterPro" id="IPR052721">
    <property type="entry name" value="ET_Amicyanin"/>
</dbReference>
<keyword evidence="1" id="KW-0479">Metal-binding</keyword>
<dbReference type="STRING" id="1245469.S58_69670"/>
<keyword evidence="3" id="KW-0732">Signal</keyword>
<evidence type="ECO:0000313" key="5">
    <source>
        <dbReference type="EMBL" id="BAM92933.1"/>
    </source>
</evidence>
<evidence type="ECO:0000256" key="3">
    <source>
        <dbReference type="SAM" id="SignalP"/>
    </source>
</evidence>
<evidence type="ECO:0000313" key="6">
    <source>
        <dbReference type="Proteomes" id="UP000011841"/>
    </source>
</evidence>
<keyword evidence="2" id="KW-0186">Copper</keyword>
<dbReference type="PANTHER" id="PTHR36507:SF1">
    <property type="entry name" value="BLL1555 PROTEIN"/>
    <property type="match status" value="1"/>
</dbReference>
<feature type="domain" description="Blue (type 1) copper" evidence="4">
    <location>
        <begin position="35"/>
        <end position="109"/>
    </location>
</feature>
<dbReference type="EMBL" id="AP012603">
    <property type="protein sequence ID" value="BAM92933.1"/>
    <property type="molecule type" value="Genomic_DNA"/>
</dbReference>
<accession>M4ZGJ5</accession>
<dbReference type="PANTHER" id="PTHR36507">
    <property type="entry name" value="BLL1555 PROTEIN"/>
    <property type="match status" value="1"/>
</dbReference>
<organism evidence="5 6">
    <name type="scientific">Bradyrhizobium oligotrophicum S58</name>
    <dbReference type="NCBI Taxonomy" id="1245469"/>
    <lineage>
        <taxon>Bacteria</taxon>
        <taxon>Pseudomonadati</taxon>
        <taxon>Pseudomonadota</taxon>
        <taxon>Alphaproteobacteria</taxon>
        <taxon>Hyphomicrobiales</taxon>
        <taxon>Nitrobacteraceae</taxon>
        <taxon>Bradyrhizobium</taxon>
    </lineage>
</organism>
<dbReference type="Pfam" id="PF00127">
    <property type="entry name" value="Copper-bind"/>
    <property type="match status" value="1"/>
</dbReference>
<name>M4ZGJ5_9BRAD</name>
<evidence type="ECO:0000256" key="1">
    <source>
        <dbReference type="ARBA" id="ARBA00022723"/>
    </source>
</evidence>
<feature type="signal peptide" evidence="3">
    <location>
        <begin position="1"/>
        <end position="26"/>
    </location>
</feature>
<dbReference type="InterPro" id="IPR000923">
    <property type="entry name" value="BlueCu_1"/>
</dbReference>
<dbReference type="eggNOG" id="COG3794">
    <property type="taxonomic scope" value="Bacteria"/>
</dbReference>
<keyword evidence="6" id="KW-1185">Reference proteome</keyword>
<dbReference type="KEGG" id="aol:S58_69670"/>
<protein>
    <submittedName>
        <fullName evidence="5">Putative blue (Type 1) copper protein</fullName>
    </submittedName>
</protein>
<sequence>MGINMYRARTILALAVLAGLSTGALAATQVIHQQGRVFSSESVTVKKGDALTFLNDDTIPHNIMSTSKGNEFNLGSQAPGSSTDVAFKEAGDVAVICAIHPRMKMAVKVVD</sequence>
<dbReference type="GO" id="GO:0009055">
    <property type="term" value="F:electron transfer activity"/>
    <property type="evidence" value="ECO:0007669"/>
    <property type="project" value="InterPro"/>
</dbReference>
<dbReference type="Gene3D" id="2.60.40.420">
    <property type="entry name" value="Cupredoxins - blue copper proteins"/>
    <property type="match status" value="1"/>
</dbReference>
<dbReference type="PATRIC" id="fig|1245469.3.peg.7123"/>
<evidence type="ECO:0000256" key="2">
    <source>
        <dbReference type="ARBA" id="ARBA00023008"/>
    </source>
</evidence>
<reference evidence="5 6" key="1">
    <citation type="journal article" date="2013" name="Appl. Environ. Microbiol.">
        <title>Genome analysis suggests that the soil oligotrophic bacterium Agromonas oligotrophica (Bradyrhizobium oligotrophicum) is a nitrogen-fixing symbiont of Aeschynomene indica.</title>
        <authorList>
            <person name="Okubo T."/>
            <person name="Fukushima S."/>
            <person name="Itakura M."/>
            <person name="Oshima K."/>
            <person name="Longtonglang A."/>
            <person name="Teaumroong N."/>
            <person name="Mitsui H."/>
            <person name="Hattori M."/>
            <person name="Hattori R."/>
            <person name="Hattori T."/>
            <person name="Minamisawa K."/>
        </authorList>
    </citation>
    <scope>NUCLEOTIDE SEQUENCE [LARGE SCALE GENOMIC DNA]</scope>
    <source>
        <strain evidence="5 6">S58</strain>
    </source>
</reference>
<dbReference type="AlphaFoldDB" id="M4ZGJ5"/>
<dbReference type="GO" id="GO:0005507">
    <property type="term" value="F:copper ion binding"/>
    <property type="evidence" value="ECO:0007669"/>
    <property type="project" value="InterPro"/>
</dbReference>
<dbReference type="SUPFAM" id="SSF49503">
    <property type="entry name" value="Cupredoxins"/>
    <property type="match status" value="1"/>
</dbReference>
<feature type="chain" id="PRO_5004061990" evidence="3">
    <location>
        <begin position="27"/>
        <end position="111"/>
    </location>
</feature>
<proteinExistence type="predicted"/>